<organism evidence="2 3">
    <name type="scientific">Ancylostoma ceylanicum</name>
    <dbReference type="NCBI Taxonomy" id="53326"/>
    <lineage>
        <taxon>Eukaryota</taxon>
        <taxon>Metazoa</taxon>
        <taxon>Ecdysozoa</taxon>
        <taxon>Nematoda</taxon>
        <taxon>Chromadorea</taxon>
        <taxon>Rhabditida</taxon>
        <taxon>Rhabditina</taxon>
        <taxon>Rhabditomorpha</taxon>
        <taxon>Strongyloidea</taxon>
        <taxon>Ancylostomatidae</taxon>
        <taxon>Ancylostomatinae</taxon>
        <taxon>Ancylostoma</taxon>
    </lineage>
</organism>
<dbReference type="AlphaFoldDB" id="A0A0D6MCP4"/>
<accession>A0A0D6MCP4</accession>
<sequence length="261" mass="29582">MWPVHISVTECDPGLQTFHNDERLALFNGHNELRKDIAEGKQPNQQGKLPPAKNMYRLIYDCDMEVELMKEMDQCTGRATLTETYGQNFLKECERVNFTRINSGTRHQRSKSGTFETNSENSKLPAAIMPALGGGNDPKSNRLKVAMGVWKGPQTYYGLNNISDYDDNRLYTFANMAHAKTLRFGCGYKECNNNADVHISCIYNLEGGYPHSVIYEKGKACEKNKDCTTYKGSKCDQKLCVFEGKPPVPGSLVLFFYLHKY</sequence>
<dbReference type="InterPro" id="IPR014044">
    <property type="entry name" value="CAP_dom"/>
</dbReference>
<gene>
    <name evidence="2" type="ORF">ANCCEY_01690</name>
</gene>
<dbReference type="Proteomes" id="UP000054495">
    <property type="component" value="Unassembled WGS sequence"/>
</dbReference>
<feature type="domain" description="SCP" evidence="1">
    <location>
        <begin position="21"/>
        <end position="211"/>
    </location>
</feature>
<evidence type="ECO:0000313" key="2">
    <source>
        <dbReference type="EMBL" id="EPB79267.1"/>
    </source>
</evidence>
<name>A0A0D6MCP4_9BILA</name>
<evidence type="ECO:0000313" key="3">
    <source>
        <dbReference type="Proteomes" id="UP000054495"/>
    </source>
</evidence>
<dbReference type="EMBL" id="KE124797">
    <property type="protein sequence ID" value="EPB79267.1"/>
    <property type="molecule type" value="Genomic_DNA"/>
</dbReference>
<dbReference type="Gene3D" id="3.40.33.10">
    <property type="entry name" value="CAP"/>
    <property type="match status" value="1"/>
</dbReference>
<dbReference type="Pfam" id="PF00188">
    <property type="entry name" value="CAP"/>
    <property type="match status" value="1"/>
</dbReference>
<keyword evidence="3" id="KW-1185">Reference proteome</keyword>
<reference evidence="2 3" key="1">
    <citation type="submission" date="2013-05" db="EMBL/GenBank/DDBJ databases">
        <title>Draft genome of the parasitic nematode Anyclostoma ceylanicum.</title>
        <authorList>
            <person name="Mitreva M."/>
        </authorList>
    </citation>
    <scope>NUCLEOTIDE SEQUENCE [LARGE SCALE GENOMIC DNA]</scope>
</reference>
<dbReference type="SMART" id="SM00198">
    <property type="entry name" value="SCP"/>
    <property type="match status" value="1"/>
</dbReference>
<protein>
    <submittedName>
        <fullName evidence="2">SCP-like protein</fullName>
    </submittedName>
</protein>
<dbReference type="CDD" id="cd05380">
    <property type="entry name" value="CAP_euk"/>
    <property type="match status" value="1"/>
</dbReference>
<evidence type="ECO:0000259" key="1">
    <source>
        <dbReference type="SMART" id="SM00198"/>
    </source>
</evidence>
<proteinExistence type="predicted"/>
<dbReference type="InterPro" id="IPR035940">
    <property type="entry name" value="CAP_sf"/>
</dbReference>
<dbReference type="SUPFAM" id="SSF55797">
    <property type="entry name" value="PR-1-like"/>
    <property type="match status" value="1"/>
</dbReference>